<dbReference type="OrthoDB" id="7726766at2759"/>
<gene>
    <name evidence="1" type="ORF">GE061_006647</name>
</gene>
<dbReference type="Pfam" id="PF00089">
    <property type="entry name" value="Trypsin"/>
    <property type="match status" value="1"/>
</dbReference>
<dbReference type="InterPro" id="IPR043504">
    <property type="entry name" value="Peptidase_S1_PA_chymotrypsin"/>
</dbReference>
<dbReference type="CDD" id="cd00190">
    <property type="entry name" value="Tryp_SPc"/>
    <property type="match status" value="1"/>
</dbReference>
<dbReference type="Gene3D" id="2.40.10.10">
    <property type="entry name" value="Trypsin-like serine proteases"/>
    <property type="match status" value="2"/>
</dbReference>
<keyword evidence="2" id="KW-1185">Reference proteome</keyword>
<organism evidence="1 2">
    <name type="scientific">Apolygus lucorum</name>
    <name type="common">Small green plant bug</name>
    <name type="synonym">Lygocoris lucorum</name>
    <dbReference type="NCBI Taxonomy" id="248454"/>
    <lineage>
        <taxon>Eukaryota</taxon>
        <taxon>Metazoa</taxon>
        <taxon>Ecdysozoa</taxon>
        <taxon>Arthropoda</taxon>
        <taxon>Hexapoda</taxon>
        <taxon>Insecta</taxon>
        <taxon>Pterygota</taxon>
        <taxon>Neoptera</taxon>
        <taxon>Paraneoptera</taxon>
        <taxon>Hemiptera</taxon>
        <taxon>Heteroptera</taxon>
        <taxon>Panheteroptera</taxon>
        <taxon>Cimicomorpha</taxon>
        <taxon>Miridae</taxon>
        <taxon>Mirini</taxon>
        <taxon>Apolygus</taxon>
    </lineage>
</organism>
<protein>
    <submittedName>
        <fullName evidence="1">Uncharacterized protein</fullName>
    </submittedName>
</protein>
<dbReference type="GO" id="GO:0004252">
    <property type="term" value="F:serine-type endopeptidase activity"/>
    <property type="evidence" value="ECO:0007669"/>
    <property type="project" value="InterPro"/>
</dbReference>
<dbReference type="EMBL" id="WIXP02000014">
    <property type="protein sequence ID" value="KAF6200344.1"/>
    <property type="molecule type" value="Genomic_DNA"/>
</dbReference>
<reference evidence="1" key="1">
    <citation type="journal article" date="2021" name="Mol. Ecol. Resour.">
        <title>Apolygus lucorum genome provides insights into omnivorousness and mesophyll feeding.</title>
        <authorList>
            <person name="Liu Y."/>
            <person name="Liu H."/>
            <person name="Wang H."/>
            <person name="Huang T."/>
            <person name="Liu B."/>
            <person name="Yang B."/>
            <person name="Yin L."/>
            <person name="Li B."/>
            <person name="Zhang Y."/>
            <person name="Zhang S."/>
            <person name="Jiang F."/>
            <person name="Zhang X."/>
            <person name="Ren Y."/>
            <person name="Wang B."/>
            <person name="Wang S."/>
            <person name="Lu Y."/>
            <person name="Wu K."/>
            <person name="Fan W."/>
            <person name="Wang G."/>
        </authorList>
    </citation>
    <scope>NUCLEOTIDE SEQUENCE</scope>
    <source>
        <strain evidence="1">12Hb</strain>
    </source>
</reference>
<dbReference type="SMART" id="SM00020">
    <property type="entry name" value="Tryp_SPc"/>
    <property type="match status" value="1"/>
</dbReference>
<comment type="caution">
    <text evidence="1">The sequence shown here is derived from an EMBL/GenBank/DDBJ whole genome shotgun (WGS) entry which is preliminary data.</text>
</comment>
<dbReference type="InterPro" id="IPR051333">
    <property type="entry name" value="CLIP_Serine_Protease"/>
</dbReference>
<dbReference type="InterPro" id="IPR001254">
    <property type="entry name" value="Trypsin_dom"/>
</dbReference>
<proteinExistence type="predicted"/>
<dbReference type="InterPro" id="IPR001314">
    <property type="entry name" value="Peptidase_S1A"/>
</dbReference>
<dbReference type="AlphaFoldDB" id="A0A6A4J4N9"/>
<dbReference type="PANTHER" id="PTHR24260:SF136">
    <property type="entry name" value="GH08193P-RELATED"/>
    <property type="match status" value="1"/>
</dbReference>
<accession>A0A6A4J4N9</accession>
<evidence type="ECO:0000313" key="2">
    <source>
        <dbReference type="Proteomes" id="UP000466442"/>
    </source>
</evidence>
<dbReference type="PROSITE" id="PS50240">
    <property type="entry name" value="TRYPSIN_DOM"/>
    <property type="match status" value="1"/>
</dbReference>
<name>A0A6A4J4N9_APOLU</name>
<dbReference type="SUPFAM" id="SSF50494">
    <property type="entry name" value="Trypsin-like serine proteases"/>
    <property type="match status" value="1"/>
</dbReference>
<dbReference type="PRINTS" id="PR00722">
    <property type="entry name" value="CHYMOTRYPSIN"/>
</dbReference>
<dbReference type="PANTHER" id="PTHR24260">
    <property type="match status" value="1"/>
</dbReference>
<dbReference type="GO" id="GO:0006508">
    <property type="term" value="P:proteolysis"/>
    <property type="evidence" value="ECO:0007669"/>
    <property type="project" value="InterPro"/>
</dbReference>
<dbReference type="Proteomes" id="UP000466442">
    <property type="component" value="Unassembled WGS sequence"/>
</dbReference>
<sequence>MAIVQAQWITFRNNPFFIVGYHNEKSTVVERMENRCRKYESAFEMEKNDTDSEVQLYKKNVTCEFKTDYFGSEKAESGVLPHMALIGYGQRRRKRFYWKCTGSLISDRWVLSSAYCSPRDNSQWARYVLLGDMNVRSTDDLDILNNPNVKLFWIRTRVKQPEYTSSQAYYDLVLFQLNTTVEFNRFIRPICLHGWLSNDSDVFASGWGPNFFRGDPQSYNLVLRNYEFWSTNHLMKNKAEIIGNEECRRRYPASITRGDATNVIAEGINSTSQFCFKAVGNNSCQFETGSPIQQVLKDSCMYNLVGVVAIGGKCGTDLPTIYTRVQPFLEWIESVAWEWGEEFRPT</sequence>
<evidence type="ECO:0000313" key="1">
    <source>
        <dbReference type="EMBL" id="KAF6200344.1"/>
    </source>
</evidence>
<dbReference type="InterPro" id="IPR009003">
    <property type="entry name" value="Peptidase_S1_PA"/>
</dbReference>